<evidence type="ECO:0000256" key="12">
    <source>
        <dbReference type="ARBA" id="ARBA00077531"/>
    </source>
</evidence>
<protein>
    <recommendedName>
        <fullName evidence="11">Box C/D snoRNA protein 1</fullName>
    </recommendedName>
    <alternativeName>
        <fullName evidence="12">Zinc finger HIT domain-containing protein 6</fullName>
    </alternativeName>
</protein>
<dbReference type="GO" id="GO:0000492">
    <property type="term" value="P:box C/D snoRNP assembly"/>
    <property type="evidence" value="ECO:0007669"/>
    <property type="project" value="TreeGrafter"/>
</dbReference>
<dbReference type="InterPro" id="IPR007529">
    <property type="entry name" value="Znf_HIT"/>
</dbReference>
<feature type="region of interest" description="Disordered" evidence="14">
    <location>
        <begin position="89"/>
        <end position="119"/>
    </location>
</feature>
<dbReference type="CDD" id="cd23023">
    <property type="entry name" value="zf-HIT_BCD1"/>
    <property type="match status" value="1"/>
</dbReference>
<keyword evidence="17" id="KW-1185">Reference proteome</keyword>
<evidence type="ECO:0000256" key="1">
    <source>
        <dbReference type="ARBA" id="ARBA00022499"/>
    </source>
</evidence>
<sequence>MYSATAISAAAKCEICSLQASKYKCPGCMTRTCSLDCSKTHKAETKCSGTRDRTKFVKRSEYDDNILISDYSFLQDMTRDHANLLHDADSRGLSMSGKTNNRPGSTPSAQSNANSGPMFVMSRSQKNVSSRAKTQRQVQIRYMSPGIQRSKLNKTIWASTWSRLVWTLEIMAPELEPQPTKWIESGFHDVCKLADLWNRLLASFPTSAASADKNTDEKRKRARTEDIVKIQLPSDDGLEHQFRSAIRPEMLDHVRDRFGSKSASELVWLIRVQDMPANKPTFCRIDPDQPLYTQLRYQTVIEFPTIYVYSQMPSTWNGNDIVIRKSYLYAKLIHVDYPAEHVHIQVVKS</sequence>
<feature type="compositionally biased region" description="Polar residues" evidence="14">
    <location>
        <begin position="96"/>
        <end position="115"/>
    </location>
</feature>
<dbReference type="GO" id="GO:0005634">
    <property type="term" value="C:nucleus"/>
    <property type="evidence" value="ECO:0007669"/>
    <property type="project" value="TreeGrafter"/>
</dbReference>
<comment type="subunit">
    <text evidence="10">Interacts with FBL, SNU13, NOP58, NUFIP1, RUVBL1, RUVBL2 and TAF9. Interacts (via HIT-type zinc finger) with the RUVBL1/RUVBL2 complex in the presence of ADP.</text>
</comment>
<dbReference type="PANTHER" id="PTHR13483">
    <property type="entry name" value="BOX C_D SNORNA PROTEIN 1-RELATED"/>
    <property type="match status" value="1"/>
</dbReference>
<evidence type="ECO:0000256" key="10">
    <source>
        <dbReference type="ARBA" id="ARBA00061949"/>
    </source>
</evidence>
<evidence type="ECO:0000256" key="14">
    <source>
        <dbReference type="SAM" id="MobiDB-lite"/>
    </source>
</evidence>
<evidence type="ECO:0000259" key="15">
    <source>
        <dbReference type="PROSITE" id="PS51083"/>
    </source>
</evidence>
<name>A0A9W7XQY8_9FUNG</name>
<dbReference type="GO" id="GO:0070761">
    <property type="term" value="C:pre-snoRNP complex"/>
    <property type="evidence" value="ECO:0007669"/>
    <property type="project" value="TreeGrafter"/>
</dbReference>
<keyword evidence="4" id="KW-0479">Metal-binding</keyword>
<comment type="function">
    <text evidence="8">Required for box C/D snoRNAs accumulation involved in snoRNA processing, snoRNA transport to the nucleolus and ribosome biogenesis.</text>
</comment>
<evidence type="ECO:0000256" key="3">
    <source>
        <dbReference type="ARBA" id="ARBA00022553"/>
    </source>
</evidence>
<dbReference type="EMBL" id="JANBOH010000008">
    <property type="protein sequence ID" value="KAJ1648293.1"/>
    <property type="molecule type" value="Genomic_DNA"/>
</dbReference>
<dbReference type="Pfam" id="PF04438">
    <property type="entry name" value="zf-HIT"/>
    <property type="match status" value="1"/>
</dbReference>
<comment type="caution">
    <text evidence="16">The sequence shown here is derived from an EMBL/GenBank/DDBJ whole genome shotgun (WGS) entry which is preliminary data.</text>
</comment>
<dbReference type="Proteomes" id="UP001145021">
    <property type="component" value="Unassembled WGS sequence"/>
</dbReference>
<keyword evidence="2" id="KW-0690">Ribosome biogenesis</keyword>
<dbReference type="FunFam" id="3.30.60.190:FF:000001">
    <property type="entry name" value="box C/D snoRNA protein 1"/>
    <property type="match status" value="1"/>
</dbReference>
<keyword evidence="1" id="KW-1017">Isopeptide bond</keyword>
<keyword evidence="6" id="KW-0862">Zinc</keyword>
<evidence type="ECO:0000256" key="9">
    <source>
        <dbReference type="ARBA" id="ARBA00049654"/>
    </source>
</evidence>
<accession>A0A9W7XQY8</accession>
<dbReference type="SUPFAM" id="SSF144232">
    <property type="entry name" value="HIT/MYND zinc finger-like"/>
    <property type="match status" value="1"/>
</dbReference>
<evidence type="ECO:0000256" key="6">
    <source>
        <dbReference type="ARBA" id="ARBA00022833"/>
    </source>
</evidence>
<evidence type="ECO:0000256" key="7">
    <source>
        <dbReference type="ARBA" id="ARBA00022843"/>
    </source>
</evidence>
<gene>
    <name evidence="16" type="primary">BCD1</name>
    <name evidence="16" type="ORF">LPJ64_000449</name>
</gene>
<dbReference type="Pfam" id="PF25790">
    <property type="entry name" value="BCD1"/>
    <property type="match status" value="1"/>
</dbReference>
<keyword evidence="7" id="KW-0832">Ubl conjugation</keyword>
<proteinExistence type="inferred from homology"/>
<feature type="domain" description="HIT-type" evidence="15">
    <location>
        <begin position="13"/>
        <end position="47"/>
    </location>
</feature>
<dbReference type="InterPro" id="IPR051639">
    <property type="entry name" value="BCD1"/>
</dbReference>
<dbReference type="PANTHER" id="PTHR13483:SF3">
    <property type="entry name" value="BOX C_D SNORNA PROTEIN 1"/>
    <property type="match status" value="1"/>
</dbReference>
<reference evidence="16" key="1">
    <citation type="submission" date="2022-07" db="EMBL/GenBank/DDBJ databases">
        <title>Phylogenomic reconstructions and comparative analyses of Kickxellomycotina fungi.</title>
        <authorList>
            <person name="Reynolds N.K."/>
            <person name="Stajich J.E."/>
            <person name="Barry K."/>
            <person name="Grigoriev I.V."/>
            <person name="Crous P."/>
            <person name="Smith M.E."/>
        </authorList>
    </citation>
    <scope>NUCLEOTIDE SEQUENCE</scope>
    <source>
        <strain evidence="16">NBRC 105413</strain>
    </source>
</reference>
<evidence type="ECO:0000256" key="2">
    <source>
        <dbReference type="ARBA" id="ARBA00022517"/>
    </source>
</evidence>
<evidence type="ECO:0000256" key="13">
    <source>
        <dbReference type="PROSITE-ProRule" id="PRU00453"/>
    </source>
</evidence>
<evidence type="ECO:0000256" key="11">
    <source>
        <dbReference type="ARBA" id="ARBA00068630"/>
    </source>
</evidence>
<dbReference type="GO" id="GO:0048254">
    <property type="term" value="P:snoRNA localization"/>
    <property type="evidence" value="ECO:0007669"/>
    <property type="project" value="TreeGrafter"/>
</dbReference>
<dbReference type="GO" id="GO:0000463">
    <property type="term" value="P:maturation of LSU-rRNA from tricistronic rRNA transcript (SSU-rRNA, 5.8S rRNA, LSU-rRNA)"/>
    <property type="evidence" value="ECO:0007669"/>
    <property type="project" value="TreeGrafter"/>
</dbReference>
<keyword evidence="5 13" id="KW-0863">Zinc-finger</keyword>
<organism evidence="16 17">
    <name type="scientific">Coemansia asiatica</name>
    <dbReference type="NCBI Taxonomy" id="1052880"/>
    <lineage>
        <taxon>Eukaryota</taxon>
        <taxon>Fungi</taxon>
        <taxon>Fungi incertae sedis</taxon>
        <taxon>Zoopagomycota</taxon>
        <taxon>Kickxellomycotina</taxon>
        <taxon>Kickxellomycetes</taxon>
        <taxon>Kickxellales</taxon>
        <taxon>Kickxellaceae</taxon>
        <taxon>Coemansia</taxon>
    </lineage>
</organism>
<evidence type="ECO:0000256" key="4">
    <source>
        <dbReference type="ARBA" id="ARBA00022723"/>
    </source>
</evidence>
<dbReference type="InterPro" id="IPR057721">
    <property type="entry name" value="BCD1_alpha/beta"/>
</dbReference>
<evidence type="ECO:0000256" key="8">
    <source>
        <dbReference type="ARBA" id="ARBA00049598"/>
    </source>
</evidence>
<evidence type="ECO:0000256" key="5">
    <source>
        <dbReference type="ARBA" id="ARBA00022771"/>
    </source>
</evidence>
<keyword evidence="3" id="KW-0597">Phosphoprotein</keyword>
<comment type="similarity">
    <text evidence="9">Belongs to the BCD1 family.</text>
</comment>
<dbReference type="AlphaFoldDB" id="A0A9W7XQY8"/>
<dbReference type="Gene3D" id="3.30.60.190">
    <property type="match status" value="1"/>
</dbReference>
<dbReference type="GO" id="GO:0008270">
    <property type="term" value="F:zinc ion binding"/>
    <property type="evidence" value="ECO:0007669"/>
    <property type="project" value="UniProtKB-UniRule"/>
</dbReference>
<dbReference type="PROSITE" id="PS51083">
    <property type="entry name" value="ZF_HIT"/>
    <property type="match status" value="1"/>
</dbReference>
<evidence type="ECO:0000313" key="17">
    <source>
        <dbReference type="Proteomes" id="UP001145021"/>
    </source>
</evidence>
<evidence type="ECO:0000313" key="16">
    <source>
        <dbReference type="EMBL" id="KAJ1648293.1"/>
    </source>
</evidence>